<protein>
    <submittedName>
        <fullName evidence="2">Putative isomerase YbhE</fullName>
    </submittedName>
</protein>
<dbReference type="PANTHER" id="PTHR30344">
    <property type="entry name" value="6-PHOSPHOGLUCONOLACTONASE-RELATED"/>
    <property type="match status" value="1"/>
</dbReference>
<dbReference type="InterPro" id="IPR019405">
    <property type="entry name" value="Lactonase_7-beta_prop"/>
</dbReference>
<comment type="similarity">
    <text evidence="1">Belongs to the cycloisomerase 2 family.</text>
</comment>
<feature type="non-terminal residue" evidence="2">
    <location>
        <position position="1"/>
    </location>
</feature>
<dbReference type="EMBL" id="KV722427">
    <property type="protein sequence ID" value="OCH89438.1"/>
    <property type="molecule type" value="Genomic_DNA"/>
</dbReference>
<reference evidence="2 3" key="1">
    <citation type="submission" date="2016-07" db="EMBL/GenBank/DDBJ databases">
        <title>Draft genome of the white-rot fungus Obba rivulosa 3A-2.</title>
        <authorList>
            <consortium name="DOE Joint Genome Institute"/>
            <person name="Miettinen O."/>
            <person name="Riley R."/>
            <person name="Acob R."/>
            <person name="Barry K."/>
            <person name="Cullen D."/>
            <person name="De Vries R."/>
            <person name="Hainaut M."/>
            <person name="Hatakka A."/>
            <person name="Henrissat B."/>
            <person name="Hilden K."/>
            <person name="Kuo R."/>
            <person name="Labutti K."/>
            <person name="Lipzen A."/>
            <person name="Makela M.R."/>
            <person name="Sandor L."/>
            <person name="Spatafora J.W."/>
            <person name="Grigoriev I.V."/>
            <person name="Hibbett D.S."/>
        </authorList>
    </citation>
    <scope>NUCLEOTIDE SEQUENCE [LARGE SCALE GENOMIC DNA]</scope>
    <source>
        <strain evidence="2 3">3A-2</strain>
    </source>
</reference>
<dbReference type="Gene3D" id="2.130.10.10">
    <property type="entry name" value="YVTN repeat-like/Quinoprotein amine dehydrogenase"/>
    <property type="match status" value="1"/>
</dbReference>
<proteinExistence type="inferred from homology"/>
<dbReference type="PANTHER" id="PTHR30344:SF1">
    <property type="entry name" value="6-PHOSPHOGLUCONOLACTONASE"/>
    <property type="match status" value="1"/>
</dbReference>
<dbReference type="Pfam" id="PF10282">
    <property type="entry name" value="Lactonase"/>
    <property type="match status" value="1"/>
</dbReference>
<dbReference type="InterPro" id="IPR050282">
    <property type="entry name" value="Cycloisomerase_2"/>
</dbReference>
<dbReference type="OrthoDB" id="9972196at2759"/>
<dbReference type="GO" id="GO:0016853">
    <property type="term" value="F:isomerase activity"/>
    <property type="evidence" value="ECO:0007669"/>
    <property type="project" value="UniProtKB-KW"/>
</dbReference>
<evidence type="ECO:0000313" key="2">
    <source>
        <dbReference type="EMBL" id="OCH89438.1"/>
    </source>
</evidence>
<sequence length="349" mass="37704">MVYHILVGSYSNEIYTLAFHPDACSLMLLSSLTVGHHPSWIERHPSNPSVILAGIEQADGQVVAVEYDKQWRGKVVCRTTSGGADPCTILPMKDELLIGNYSTGNVTAIPLVSKTPYIQETTTVVQQFKGQGPDTTRQTASHPHQVAWIPSLGELLVPDLGADQVHRLAKNGGKWVVTDNIPLKAGGGPRHVAFYNGVLYTLMELTSEVAAHYLPPLPTAPAFITSVSTLSVPLPLPDMLAAEILIPTPNSQFPTPYLYVSNRNDPSPDGDTIAIFDISHPEKLTLVAEVRTGLRHLRGMVFGGPDDRWLVAGGAHGPGVKIFERTNGGRMLKEIASVEVAAPTGFLWV</sequence>
<gene>
    <name evidence="2" type="ORF">OBBRIDRAFT_756596</name>
</gene>
<keyword evidence="2" id="KW-0413">Isomerase</keyword>
<dbReference type="Proteomes" id="UP000250043">
    <property type="component" value="Unassembled WGS sequence"/>
</dbReference>
<dbReference type="InterPro" id="IPR015943">
    <property type="entry name" value="WD40/YVTN_repeat-like_dom_sf"/>
</dbReference>
<keyword evidence="3" id="KW-1185">Reference proteome</keyword>
<name>A0A8E2AS96_9APHY</name>
<dbReference type="GO" id="GO:0017057">
    <property type="term" value="F:6-phosphogluconolactonase activity"/>
    <property type="evidence" value="ECO:0007669"/>
    <property type="project" value="TreeGrafter"/>
</dbReference>
<evidence type="ECO:0000313" key="3">
    <source>
        <dbReference type="Proteomes" id="UP000250043"/>
    </source>
</evidence>
<dbReference type="AlphaFoldDB" id="A0A8E2AS96"/>
<accession>A0A8E2AS96</accession>
<evidence type="ECO:0000256" key="1">
    <source>
        <dbReference type="ARBA" id="ARBA00005564"/>
    </source>
</evidence>
<dbReference type="SUPFAM" id="SSF75011">
    <property type="entry name" value="3-carboxy-cis,cis-mucoante lactonizing enzyme"/>
    <property type="match status" value="1"/>
</dbReference>
<organism evidence="2 3">
    <name type="scientific">Obba rivulosa</name>
    <dbReference type="NCBI Taxonomy" id="1052685"/>
    <lineage>
        <taxon>Eukaryota</taxon>
        <taxon>Fungi</taxon>
        <taxon>Dikarya</taxon>
        <taxon>Basidiomycota</taxon>
        <taxon>Agaricomycotina</taxon>
        <taxon>Agaricomycetes</taxon>
        <taxon>Polyporales</taxon>
        <taxon>Gelatoporiaceae</taxon>
        <taxon>Obba</taxon>
    </lineage>
</organism>